<keyword evidence="5" id="KW-0573">Peptidoglycan synthesis</keyword>
<dbReference type="SUPFAM" id="SSF56601">
    <property type="entry name" value="beta-lactamase/transpeptidase-like"/>
    <property type="match status" value="1"/>
</dbReference>
<dbReference type="InterPro" id="IPR012338">
    <property type="entry name" value="Beta-lactam/transpept-like"/>
</dbReference>
<comment type="caution">
    <text evidence="8">The sequence shown here is derived from an EMBL/GenBank/DDBJ whole genome shotgun (WGS) entry which is preliminary data.</text>
</comment>
<evidence type="ECO:0000256" key="6">
    <source>
        <dbReference type="ARBA" id="ARBA00023316"/>
    </source>
</evidence>
<dbReference type="Pfam" id="PF00768">
    <property type="entry name" value="Peptidase_S11"/>
    <property type="match status" value="1"/>
</dbReference>
<keyword evidence="4" id="KW-0133">Cell shape</keyword>
<dbReference type="GO" id="GO:0009252">
    <property type="term" value="P:peptidoglycan biosynthetic process"/>
    <property type="evidence" value="ECO:0007669"/>
    <property type="project" value="UniProtKB-KW"/>
</dbReference>
<keyword evidence="8" id="KW-0121">Carboxypeptidase</keyword>
<reference evidence="8" key="1">
    <citation type="submission" date="2019-08" db="EMBL/GenBank/DDBJ databases">
        <authorList>
            <person name="Kucharzyk K."/>
            <person name="Murdoch R.W."/>
            <person name="Higgins S."/>
            <person name="Loffler F."/>
        </authorList>
    </citation>
    <scope>NUCLEOTIDE SEQUENCE</scope>
</reference>
<dbReference type="InterPro" id="IPR001967">
    <property type="entry name" value="Peptidase_S11_N"/>
</dbReference>
<gene>
    <name evidence="8" type="primary">dacB_6</name>
    <name evidence="8" type="ORF">SDC9_54407</name>
</gene>
<dbReference type="PANTHER" id="PTHR21581">
    <property type="entry name" value="D-ALANYL-D-ALANINE CARBOXYPEPTIDASE"/>
    <property type="match status" value="1"/>
</dbReference>
<dbReference type="GO" id="GO:0006508">
    <property type="term" value="P:proteolysis"/>
    <property type="evidence" value="ECO:0007669"/>
    <property type="project" value="InterPro"/>
</dbReference>
<organism evidence="8">
    <name type="scientific">bioreactor metagenome</name>
    <dbReference type="NCBI Taxonomy" id="1076179"/>
    <lineage>
        <taxon>unclassified sequences</taxon>
        <taxon>metagenomes</taxon>
        <taxon>ecological metagenomes</taxon>
    </lineage>
</organism>
<dbReference type="GO" id="GO:0071555">
    <property type="term" value="P:cell wall organization"/>
    <property type="evidence" value="ECO:0007669"/>
    <property type="project" value="UniProtKB-KW"/>
</dbReference>
<dbReference type="EMBL" id="VSSQ01001411">
    <property type="protein sequence ID" value="MPM08095.1"/>
    <property type="molecule type" value="Genomic_DNA"/>
</dbReference>
<sequence>MVSIEGDNMKIIKKVIFTILLVLLTTVCNVYTAEAFIEDDIDMDDETVEMLDEDFIDIDGNKVDKKLPLRVSARNAIAIDGKSMEVLWGQKGYEIVPMASTTKILTSLIAINYGDLDRKVTISKNASSIRGSTVGYKAGEEVTMRELLFGLMFRSGNDAAIAIAEDIGGSIDNFSNIMNDFARSLGIIDSHFESPHGLDSAKHYSSAYDLAILTAKGMESDIFREIVGEKVIYKDKYNFTRDYQNINKILYRIPGANGVKTGYTGGAGKCLVSSVNYNDRNIIIVVLNCPDRWNVTEKIFNYVTSCNTFMDISNKEILEKENLAGLGKIIEEEDITYGYKEKDVVEVEVFNRYCDIESGDVLGKISIKEEEYEKDKFPVISNINMSKEEFENIIFSKE</sequence>
<evidence type="ECO:0000313" key="8">
    <source>
        <dbReference type="EMBL" id="MPM08095.1"/>
    </source>
</evidence>
<proteinExistence type="inferred from homology"/>
<dbReference type="PANTHER" id="PTHR21581:SF33">
    <property type="entry name" value="D-ALANYL-D-ALANINE CARBOXYPEPTIDASE DACB"/>
    <property type="match status" value="1"/>
</dbReference>
<dbReference type="GO" id="GO:0008360">
    <property type="term" value="P:regulation of cell shape"/>
    <property type="evidence" value="ECO:0007669"/>
    <property type="project" value="UniProtKB-KW"/>
</dbReference>
<keyword evidence="2" id="KW-0732">Signal</keyword>
<dbReference type="EC" id="3.4.16.4" evidence="8"/>
<dbReference type="GO" id="GO:0009002">
    <property type="term" value="F:serine-type D-Ala-D-Ala carboxypeptidase activity"/>
    <property type="evidence" value="ECO:0007669"/>
    <property type="project" value="UniProtKB-EC"/>
</dbReference>
<evidence type="ECO:0000256" key="4">
    <source>
        <dbReference type="ARBA" id="ARBA00022960"/>
    </source>
</evidence>
<name>A0A644WW00_9ZZZZ</name>
<protein>
    <submittedName>
        <fullName evidence="8">D-alanyl-D-alanine carboxypeptidase DacB</fullName>
        <ecNumber evidence="8">3.4.16.4</ecNumber>
    </submittedName>
</protein>
<comment type="similarity">
    <text evidence="1">Belongs to the peptidase S11 family.</text>
</comment>
<dbReference type="InterPro" id="IPR018044">
    <property type="entry name" value="Peptidase_S11"/>
</dbReference>
<feature type="domain" description="Peptidase S11 D-alanyl-D-alanine carboxypeptidase A N-terminal" evidence="7">
    <location>
        <begin position="69"/>
        <end position="289"/>
    </location>
</feature>
<evidence type="ECO:0000256" key="5">
    <source>
        <dbReference type="ARBA" id="ARBA00022984"/>
    </source>
</evidence>
<keyword evidence="3 8" id="KW-0378">Hydrolase</keyword>
<dbReference type="PRINTS" id="PR00725">
    <property type="entry name" value="DADACBPTASE1"/>
</dbReference>
<evidence type="ECO:0000259" key="7">
    <source>
        <dbReference type="Pfam" id="PF00768"/>
    </source>
</evidence>
<dbReference type="Gene3D" id="3.40.710.10">
    <property type="entry name" value="DD-peptidase/beta-lactamase superfamily"/>
    <property type="match status" value="1"/>
</dbReference>
<evidence type="ECO:0000256" key="2">
    <source>
        <dbReference type="ARBA" id="ARBA00022729"/>
    </source>
</evidence>
<keyword evidence="8" id="KW-0645">Protease</keyword>
<keyword evidence="6" id="KW-0961">Cell wall biogenesis/degradation</keyword>
<evidence type="ECO:0000256" key="3">
    <source>
        <dbReference type="ARBA" id="ARBA00022801"/>
    </source>
</evidence>
<evidence type="ECO:0000256" key="1">
    <source>
        <dbReference type="ARBA" id="ARBA00007164"/>
    </source>
</evidence>
<accession>A0A644WW00</accession>
<dbReference type="AlphaFoldDB" id="A0A644WW00"/>